<reference evidence="2 3" key="1">
    <citation type="submission" date="2019-05" db="EMBL/GenBank/DDBJ databases">
        <title>Emergence of the Ug99 lineage of the wheat stem rust pathogen through somatic hybridization.</title>
        <authorList>
            <person name="Li F."/>
            <person name="Upadhyaya N.M."/>
            <person name="Sperschneider J."/>
            <person name="Matny O."/>
            <person name="Nguyen-Phuc H."/>
            <person name="Mago R."/>
            <person name="Raley C."/>
            <person name="Miller M.E."/>
            <person name="Silverstein K.A.T."/>
            <person name="Henningsen E."/>
            <person name="Hirsch C.D."/>
            <person name="Visser B."/>
            <person name="Pretorius Z.A."/>
            <person name="Steffenson B.J."/>
            <person name="Schwessinger B."/>
            <person name="Dodds P.N."/>
            <person name="Figueroa M."/>
        </authorList>
    </citation>
    <scope>NUCLEOTIDE SEQUENCE [LARGE SCALE GENOMIC DNA]</scope>
    <source>
        <strain evidence="2">21-0</strain>
    </source>
</reference>
<protein>
    <recommendedName>
        <fullName evidence="4">Secreted protein</fullName>
    </recommendedName>
</protein>
<keyword evidence="3" id="KW-1185">Reference proteome</keyword>
<sequence>MIPKIGTLCVLMAFITTATASSIGCIIGRCTGTATEVPLSEFPAYPAKDTCGEKIGSNPPCRVQRAKEYFKCGGCKSVIVKNGPLQGGEQERCDHLNLHVYIQWKPIPEESSVEDEAPARSSLNRMTYYPKPPFDPQTRHFMW</sequence>
<accession>A0A5B0LLD8</accession>
<gene>
    <name evidence="2" type="ORF">PGT21_022994</name>
</gene>
<dbReference type="AlphaFoldDB" id="A0A5B0LLD8"/>
<evidence type="ECO:0000256" key="1">
    <source>
        <dbReference type="SAM" id="SignalP"/>
    </source>
</evidence>
<proteinExistence type="predicted"/>
<feature type="chain" id="PRO_5023000174" description="Secreted protein" evidence="1">
    <location>
        <begin position="21"/>
        <end position="143"/>
    </location>
</feature>
<keyword evidence="1" id="KW-0732">Signal</keyword>
<evidence type="ECO:0008006" key="4">
    <source>
        <dbReference type="Google" id="ProtNLM"/>
    </source>
</evidence>
<feature type="signal peptide" evidence="1">
    <location>
        <begin position="1"/>
        <end position="20"/>
    </location>
</feature>
<evidence type="ECO:0000313" key="3">
    <source>
        <dbReference type="Proteomes" id="UP000324748"/>
    </source>
</evidence>
<evidence type="ECO:0000313" key="2">
    <source>
        <dbReference type="EMBL" id="KAA1065049.1"/>
    </source>
</evidence>
<name>A0A5B0LLD8_PUCGR</name>
<dbReference type="PROSITE" id="PS51257">
    <property type="entry name" value="PROKAR_LIPOPROTEIN"/>
    <property type="match status" value="1"/>
</dbReference>
<comment type="caution">
    <text evidence="2">The sequence shown here is derived from an EMBL/GenBank/DDBJ whole genome shotgun (WGS) entry which is preliminary data.</text>
</comment>
<dbReference type="Proteomes" id="UP000324748">
    <property type="component" value="Unassembled WGS sequence"/>
</dbReference>
<dbReference type="EMBL" id="VSWC01000197">
    <property type="protein sequence ID" value="KAA1065049.1"/>
    <property type="molecule type" value="Genomic_DNA"/>
</dbReference>
<organism evidence="2 3">
    <name type="scientific">Puccinia graminis f. sp. tritici</name>
    <dbReference type="NCBI Taxonomy" id="56615"/>
    <lineage>
        <taxon>Eukaryota</taxon>
        <taxon>Fungi</taxon>
        <taxon>Dikarya</taxon>
        <taxon>Basidiomycota</taxon>
        <taxon>Pucciniomycotina</taxon>
        <taxon>Pucciniomycetes</taxon>
        <taxon>Pucciniales</taxon>
        <taxon>Pucciniaceae</taxon>
        <taxon>Puccinia</taxon>
    </lineage>
</organism>